<accession>A0AA36H2W9</accession>
<feature type="compositionally biased region" description="Low complexity" evidence="12">
    <location>
        <begin position="765"/>
        <end position="778"/>
    </location>
</feature>
<keyword evidence="10" id="KW-0539">Nucleus</keyword>
<dbReference type="EMBL" id="CATQJL010000305">
    <property type="protein sequence ID" value="CAJ0602742.1"/>
    <property type="molecule type" value="Genomic_DNA"/>
</dbReference>
<evidence type="ECO:0000256" key="9">
    <source>
        <dbReference type="ARBA" id="ARBA00023186"/>
    </source>
</evidence>
<feature type="region of interest" description="Disordered" evidence="12">
    <location>
        <begin position="613"/>
        <end position="632"/>
    </location>
</feature>
<comment type="subcellular location">
    <subcellularLocation>
        <location evidence="2">Cytoplasm</location>
        <location evidence="2">Cytosol</location>
    </subcellularLocation>
    <subcellularLocation>
        <location evidence="1">Nucleus</location>
    </subcellularLocation>
    <subcellularLocation>
        <location evidence="3">Secreted</location>
        <location evidence="3">Extracellular exosome</location>
    </subcellularLocation>
</comment>
<keyword evidence="9" id="KW-0143">Chaperone</keyword>
<evidence type="ECO:0000256" key="11">
    <source>
        <dbReference type="ARBA" id="ARBA00030033"/>
    </source>
</evidence>
<feature type="region of interest" description="Disordered" evidence="12">
    <location>
        <begin position="505"/>
        <end position="551"/>
    </location>
</feature>
<dbReference type="GO" id="GO:0006915">
    <property type="term" value="P:apoptotic process"/>
    <property type="evidence" value="ECO:0007669"/>
    <property type="project" value="UniProtKB-KW"/>
</dbReference>
<evidence type="ECO:0000256" key="5">
    <source>
        <dbReference type="ARBA" id="ARBA00022490"/>
    </source>
</evidence>
<evidence type="ECO:0000256" key="6">
    <source>
        <dbReference type="ARBA" id="ARBA00022525"/>
    </source>
</evidence>
<dbReference type="PROSITE" id="PS50053">
    <property type="entry name" value="UBIQUITIN_2"/>
    <property type="match status" value="1"/>
</dbReference>
<feature type="domain" description="Ubiquitin-like" evidence="13">
    <location>
        <begin position="3"/>
        <end position="75"/>
    </location>
</feature>
<organism evidence="14 15">
    <name type="scientific">Cylicocyclus nassatus</name>
    <name type="common">Nematode worm</name>
    <dbReference type="NCBI Taxonomy" id="53992"/>
    <lineage>
        <taxon>Eukaryota</taxon>
        <taxon>Metazoa</taxon>
        <taxon>Ecdysozoa</taxon>
        <taxon>Nematoda</taxon>
        <taxon>Chromadorea</taxon>
        <taxon>Rhabditida</taxon>
        <taxon>Rhabditina</taxon>
        <taxon>Rhabditomorpha</taxon>
        <taxon>Strongyloidea</taxon>
        <taxon>Strongylidae</taxon>
        <taxon>Cylicocyclus</taxon>
    </lineage>
</organism>
<feature type="compositionally biased region" description="Low complexity" evidence="12">
    <location>
        <begin position="507"/>
        <end position="526"/>
    </location>
</feature>
<evidence type="ECO:0000256" key="12">
    <source>
        <dbReference type="SAM" id="MobiDB-lite"/>
    </source>
</evidence>
<evidence type="ECO:0000313" key="14">
    <source>
        <dbReference type="EMBL" id="CAJ0602742.1"/>
    </source>
</evidence>
<sequence length="1440" mass="160389">MKMKIRVKIMDQTDHPFEVDDQTLLSEFRLQVAERLSIPPERQRMIFAGHVLKTETSTLSACGLRDGHVVHLVERPADMPFPPNDGDSSSAHDNAQPHHHHHRPLRFLQNMFGQQTNERERVTYVIPFERSGILEENSRIEGLVRTAIERIPYLTSEQRSRFNIHWDSDNTLHIALPAQRNPHIASPALERVAQIEAYLEQIAHFHRVTETPAGIGDRIDEFLEGTHTYDQNNTAVMNDELRSIAVALEREVLSRSRLIDAFGSEEVGDEETDEHEARFQRFEETENSPGFIMRHAIAPDFVDLLRRLQSEHEALRPHLIRLERILSSRILYNIDDAEHSDTDYRANFFTVYMEHLQRVIHRFSHAWHLASDLGVYLHTPLPRRLLPNYQQFRLLPPTDGQIILEFHPSQADGSSQATTNEPSSRFLDMPPPGVDVAELSDQEVRIMALNPTVRRMQQMGIAVPVPIPNGGHVHPAGVPPGAPRMIAQRRPVPLQRYGPMQVAFRQSPAHTPSSSSVSHNENVMSETHQQLHGGQTASPGPQDSTSSSSVPLVSTLERDLIDALEHGLPSAESGNPYERIMRILLQNANNPTSDVINVLHNAAIQDVFSRALGSSESGGAPSTLEHPQENRSIQQAQLVPSLGNIARGVISQSGAEVPFMSEVISNIMRNNGMTGGIPPQVDVFVEYGEAPQNPGMPAMPPQMMSMPMGTAHTEDGRQPTAIGYHVEVHQFDVFANPPEQESSQNTTSNALPPSTVAQSASSNGPVPSSIVRPSVPNSFGHGRMRQAGSSGHLPFMMGNMNFPTDLHVTAPRQEIVNVDPFLSCNSRFTDVQRVLRSSNPGATMHLSPFRRFMRSVDLPPNNTNRRITPIDGYERVMLELNASGDVLMVNENNFESFLQLTIRSALSQMAHADQDRNSQNARGISPHAFSIGQSMQLPGGGELIQVSTPLLVQAEIQEHHPEVQQENAGPNVTTETSIENGSADVQRERGEHHHEFTTHDRDETNIVNEVASGMTAGLETRVSTIMEVSRAPAAMLRPGNGAGLLAHLEALLLNFVTLGDLAGIVNGHMSPLERHRPHFRAHIIENQLNGNSIPSAEDLLSASERLAVLTASVSSIICAAGGMLERDWNGRQLDIPETVRNVEIATIQLLLRAILDRNISDTVFVHRIQNCLRDYIRYMVALGNYSFEQADESAYVRLLYELLMRGDRNAGNPDANLSRLLRLRSCVLPRIAAFLRDQGRFPNLDELPSRLLAWSNHGDHVMPVDASSGEHLSRDDDVDEPIASTSRGFSQMSTNAQLPSSGRDPLSGTRLQDYDGNWRRSFPEWLELIERDGLSAQISPRQRRSRSDLYQSMLPQNMRRQVVPDNYSEEDVLLSVLHESLSNAFRGSTPPVSEDHTNSPAVLGAVNDLLTGAIRRRLQNDPDYDPARHPEIAREFGREP</sequence>
<keyword evidence="5" id="KW-0963">Cytoplasm</keyword>
<protein>
    <recommendedName>
        <fullName evidence="11">BCL2-associated athanogene 6</fullName>
    </recommendedName>
</protein>
<dbReference type="GO" id="GO:0031593">
    <property type="term" value="F:polyubiquitin modification-dependent protein binding"/>
    <property type="evidence" value="ECO:0007669"/>
    <property type="project" value="TreeGrafter"/>
</dbReference>
<evidence type="ECO:0000256" key="1">
    <source>
        <dbReference type="ARBA" id="ARBA00004123"/>
    </source>
</evidence>
<gene>
    <name evidence="14" type="ORF">CYNAS_LOCUS14725</name>
</gene>
<reference evidence="14" key="1">
    <citation type="submission" date="2023-07" db="EMBL/GenBank/DDBJ databases">
        <authorList>
            <consortium name="CYATHOMIX"/>
        </authorList>
    </citation>
    <scope>NUCLEOTIDE SEQUENCE</scope>
    <source>
        <strain evidence="14">N/A</strain>
    </source>
</reference>
<evidence type="ECO:0000256" key="8">
    <source>
        <dbReference type="ARBA" id="ARBA00022853"/>
    </source>
</evidence>
<dbReference type="InterPro" id="IPR029071">
    <property type="entry name" value="Ubiquitin-like_domsf"/>
</dbReference>
<feature type="region of interest" description="Disordered" evidence="12">
    <location>
        <begin position="737"/>
        <end position="791"/>
    </location>
</feature>
<dbReference type="GO" id="GO:0005576">
    <property type="term" value="C:extracellular region"/>
    <property type="evidence" value="ECO:0007669"/>
    <property type="project" value="UniProtKB-SubCell"/>
</dbReference>
<feature type="compositionally biased region" description="Polar residues" evidence="12">
    <location>
        <begin position="527"/>
        <end position="543"/>
    </location>
</feature>
<dbReference type="SUPFAM" id="SSF54236">
    <property type="entry name" value="Ubiquitin-like"/>
    <property type="match status" value="1"/>
</dbReference>
<keyword evidence="7" id="KW-0053">Apoptosis</keyword>
<evidence type="ECO:0000259" key="13">
    <source>
        <dbReference type="PROSITE" id="PS50053"/>
    </source>
</evidence>
<evidence type="ECO:0000313" key="15">
    <source>
        <dbReference type="Proteomes" id="UP001176961"/>
    </source>
</evidence>
<keyword evidence="15" id="KW-1185">Reference proteome</keyword>
<feature type="region of interest" description="Disordered" evidence="12">
    <location>
        <begin position="1417"/>
        <end position="1440"/>
    </location>
</feature>
<feature type="compositionally biased region" description="Polar residues" evidence="12">
    <location>
        <begin position="739"/>
        <end position="764"/>
    </location>
</feature>
<proteinExistence type="predicted"/>
<dbReference type="Pfam" id="PF12057">
    <property type="entry name" value="BAG6"/>
    <property type="match status" value="1"/>
</dbReference>
<dbReference type="GO" id="GO:0005634">
    <property type="term" value="C:nucleus"/>
    <property type="evidence" value="ECO:0007669"/>
    <property type="project" value="UniProtKB-SubCell"/>
</dbReference>
<feature type="region of interest" description="Disordered" evidence="12">
    <location>
        <begin position="1264"/>
        <end position="1310"/>
    </location>
</feature>
<evidence type="ECO:0000256" key="2">
    <source>
        <dbReference type="ARBA" id="ARBA00004514"/>
    </source>
</evidence>
<dbReference type="PANTHER" id="PTHR15204">
    <property type="entry name" value="LARGE PROLINE-RICH PROTEIN BAG6"/>
    <property type="match status" value="1"/>
</dbReference>
<keyword evidence="4" id="KW-0813">Transport</keyword>
<evidence type="ECO:0000256" key="4">
    <source>
        <dbReference type="ARBA" id="ARBA00022448"/>
    </source>
</evidence>
<evidence type="ECO:0000256" key="7">
    <source>
        <dbReference type="ARBA" id="ARBA00022703"/>
    </source>
</evidence>
<feature type="compositionally biased region" description="Polar residues" evidence="12">
    <location>
        <begin position="1283"/>
        <end position="1300"/>
    </location>
</feature>
<dbReference type="Pfam" id="PF00240">
    <property type="entry name" value="ubiquitin"/>
    <property type="match status" value="1"/>
</dbReference>
<comment type="caution">
    <text evidence="14">The sequence shown here is derived from an EMBL/GenBank/DDBJ whole genome shotgun (WGS) entry which is preliminary data.</text>
</comment>
<dbReference type="InterPro" id="IPR021925">
    <property type="entry name" value="BAG6"/>
</dbReference>
<keyword evidence="6" id="KW-0964">Secreted</keyword>
<evidence type="ECO:0000256" key="10">
    <source>
        <dbReference type="ARBA" id="ARBA00023242"/>
    </source>
</evidence>
<dbReference type="GO" id="GO:0051787">
    <property type="term" value="F:misfolded protein binding"/>
    <property type="evidence" value="ECO:0007669"/>
    <property type="project" value="TreeGrafter"/>
</dbReference>
<feature type="compositionally biased region" description="Polar residues" evidence="12">
    <location>
        <begin position="411"/>
        <end position="423"/>
    </location>
</feature>
<dbReference type="SMART" id="SM00213">
    <property type="entry name" value="UBQ"/>
    <property type="match status" value="1"/>
</dbReference>
<dbReference type="GO" id="GO:0071818">
    <property type="term" value="C:BAT3 complex"/>
    <property type="evidence" value="ECO:0007669"/>
    <property type="project" value="TreeGrafter"/>
</dbReference>
<name>A0AA36H2W9_CYLNA</name>
<feature type="region of interest" description="Disordered" evidence="12">
    <location>
        <begin position="408"/>
        <end position="433"/>
    </location>
</feature>
<dbReference type="GO" id="GO:0036503">
    <property type="term" value="P:ERAD pathway"/>
    <property type="evidence" value="ECO:0007669"/>
    <property type="project" value="TreeGrafter"/>
</dbReference>
<dbReference type="InterPro" id="IPR000626">
    <property type="entry name" value="Ubiquitin-like_dom"/>
</dbReference>
<keyword evidence="8" id="KW-0156">Chromatin regulator</keyword>
<feature type="region of interest" description="Disordered" evidence="12">
    <location>
        <begin position="76"/>
        <end position="102"/>
    </location>
</feature>
<feature type="compositionally biased region" description="Basic and acidic residues" evidence="12">
    <location>
        <begin position="1425"/>
        <end position="1440"/>
    </location>
</feature>
<dbReference type="PANTHER" id="PTHR15204:SF0">
    <property type="entry name" value="LARGE PROLINE-RICH PROTEIN BAG6"/>
    <property type="match status" value="1"/>
</dbReference>
<dbReference type="Gene3D" id="3.10.20.90">
    <property type="entry name" value="Phosphatidylinositol 3-kinase Catalytic Subunit, Chain A, domain 1"/>
    <property type="match status" value="1"/>
</dbReference>
<dbReference type="Proteomes" id="UP001176961">
    <property type="component" value="Unassembled WGS sequence"/>
</dbReference>
<dbReference type="GO" id="GO:0006325">
    <property type="term" value="P:chromatin organization"/>
    <property type="evidence" value="ECO:0007669"/>
    <property type="project" value="UniProtKB-KW"/>
</dbReference>
<evidence type="ECO:0000256" key="3">
    <source>
        <dbReference type="ARBA" id="ARBA00004550"/>
    </source>
</evidence>